<feature type="transmembrane region" description="Helical" evidence="6">
    <location>
        <begin position="275"/>
        <end position="291"/>
    </location>
</feature>
<dbReference type="EMBL" id="VIVK01000001">
    <property type="protein sequence ID" value="TWD82364.1"/>
    <property type="molecule type" value="Genomic_DNA"/>
</dbReference>
<keyword evidence="2" id="KW-1003">Cell membrane</keyword>
<feature type="transmembrane region" description="Helical" evidence="6">
    <location>
        <begin position="72"/>
        <end position="90"/>
    </location>
</feature>
<evidence type="ECO:0000256" key="4">
    <source>
        <dbReference type="ARBA" id="ARBA00022989"/>
    </source>
</evidence>
<dbReference type="RefSeq" id="WP_145807875.1">
    <property type="nucleotide sequence ID" value="NZ_VIVK01000001.1"/>
</dbReference>
<dbReference type="CDD" id="cd06173">
    <property type="entry name" value="MFS_MefA_like"/>
    <property type="match status" value="1"/>
</dbReference>
<keyword evidence="5 6" id="KW-0472">Membrane</keyword>
<feature type="transmembrane region" description="Helical" evidence="6">
    <location>
        <begin position="331"/>
        <end position="353"/>
    </location>
</feature>
<name>A0A561BU01_9ACTN</name>
<feature type="transmembrane region" description="Helical" evidence="6">
    <location>
        <begin position="96"/>
        <end position="115"/>
    </location>
</feature>
<keyword evidence="4 6" id="KW-1133">Transmembrane helix</keyword>
<accession>A0A561BU01</accession>
<feature type="transmembrane region" description="Helical" evidence="6">
    <location>
        <begin position="359"/>
        <end position="380"/>
    </location>
</feature>
<dbReference type="OrthoDB" id="3814140at2"/>
<feature type="transmembrane region" description="Helical" evidence="6">
    <location>
        <begin position="297"/>
        <end position="319"/>
    </location>
</feature>
<keyword evidence="3 6" id="KW-0812">Transmembrane</keyword>
<feature type="domain" description="Major facilitator superfamily (MFS) profile" evidence="7">
    <location>
        <begin position="7"/>
        <end position="385"/>
    </location>
</feature>
<dbReference type="GO" id="GO:0022857">
    <property type="term" value="F:transmembrane transporter activity"/>
    <property type="evidence" value="ECO:0007669"/>
    <property type="project" value="InterPro"/>
</dbReference>
<evidence type="ECO:0000256" key="5">
    <source>
        <dbReference type="ARBA" id="ARBA00023136"/>
    </source>
</evidence>
<dbReference type="Pfam" id="PF07690">
    <property type="entry name" value="MFS_1"/>
    <property type="match status" value="1"/>
</dbReference>
<evidence type="ECO:0000256" key="6">
    <source>
        <dbReference type="SAM" id="Phobius"/>
    </source>
</evidence>
<feature type="transmembrane region" description="Helical" evidence="6">
    <location>
        <begin position="12"/>
        <end position="34"/>
    </location>
</feature>
<sequence>MSRPPRDFWLLLGGYAVSSYGNYLNLIALGLFSYQWTGSTWATGAIMAIRLGTGFVTGLVSGRVLPRVARRPLLLGLDLLQATAMVVLVLAPSLAVLVLVAVVLGAGNTTLVVALRSGIPDLVPPDGRTRANGRLVTARSLASVLGFGTAALVIDLGGYTAAFLLNAASFVVSASALAFVRWPRSEHAPDSPSRRKSRSLLRYLPPLLAGMVVVRGVDALASAGHNVALPIYASLTAPDHPAAVSAQFWTAWAIGSMSAHQLVNRLVKRVDHRTFAIATCAMSVCFVLAFTGLPPYWLIAVCLLAGVADGVSEIGYLSTLQTMPEQERTRVFGLSASVENSAFAGGMVIAAGLLDVLPVLAVVGGLHGIAVTGVLVFLLLSRRSHGGEHIDHSRSPAGADRG</sequence>
<dbReference type="PANTHER" id="PTHR23513:SF11">
    <property type="entry name" value="STAPHYLOFERRIN A TRANSPORTER"/>
    <property type="match status" value="1"/>
</dbReference>
<dbReference type="InterPro" id="IPR011701">
    <property type="entry name" value="MFS"/>
</dbReference>
<dbReference type="InterPro" id="IPR020846">
    <property type="entry name" value="MFS_dom"/>
</dbReference>
<reference evidence="8 9" key="1">
    <citation type="submission" date="2019-06" db="EMBL/GenBank/DDBJ databases">
        <title>Sequencing the genomes of 1000 actinobacteria strains.</title>
        <authorList>
            <person name="Klenk H.-P."/>
        </authorList>
    </citation>
    <scope>NUCLEOTIDE SEQUENCE [LARGE SCALE GENOMIC DNA]</scope>
    <source>
        <strain evidence="8 9">DSM 24683</strain>
    </source>
</reference>
<dbReference type="PANTHER" id="PTHR23513">
    <property type="entry name" value="INTEGRAL MEMBRANE EFFLUX PROTEIN-RELATED"/>
    <property type="match status" value="1"/>
</dbReference>
<evidence type="ECO:0000256" key="3">
    <source>
        <dbReference type="ARBA" id="ARBA00022692"/>
    </source>
</evidence>
<comment type="caution">
    <text evidence="8">The sequence shown here is derived from an EMBL/GenBank/DDBJ whole genome shotgun (WGS) entry which is preliminary data.</text>
</comment>
<evidence type="ECO:0000256" key="1">
    <source>
        <dbReference type="ARBA" id="ARBA00004651"/>
    </source>
</evidence>
<dbReference type="AlphaFoldDB" id="A0A561BU01"/>
<dbReference type="Proteomes" id="UP000318380">
    <property type="component" value="Unassembled WGS sequence"/>
</dbReference>
<dbReference type="InterPro" id="IPR036259">
    <property type="entry name" value="MFS_trans_sf"/>
</dbReference>
<dbReference type="PROSITE" id="PS50850">
    <property type="entry name" value="MFS"/>
    <property type="match status" value="1"/>
</dbReference>
<dbReference type="Gene3D" id="1.20.1250.20">
    <property type="entry name" value="MFS general substrate transporter like domains"/>
    <property type="match status" value="1"/>
</dbReference>
<comment type="subcellular location">
    <subcellularLocation>
        <location evidence="1">Cell membrane</location>
        <topology evidence="1">Multi-pass membrane protein</topology>
    </subcellularLocation>
</comment>
<dbReference type="SUPFAM" id="SSF103473">
    <property type="entry name" value="MFS general substrate transporter"/>
    <property type="match status" value="1"/>
</dbReference>
<gene>
    <name evidence="8" type="ORF">FB561_3494</name>
</gene>
<dbReference type="GO" id="GO:0005886">
    <property type="term" value="C:plasma membrane"/>
    <property type="evidence" value="ECO:0007669"/>
    <property type="project" value="UniProtKB-SubCell"/>
</dbReference>
<feature type="transmembrane region" description="Helical" evidence="6">
    <location>
        <begin position="136"/>
        <end position="154"/>
    </location>
</feature>
<evidence type="ECO:0000313" key="9">
    <source>
        <dbReference type="Proteomes" id="UP000318380"/>
    </source>
</evidence>
<organism evidence="8 9">
    <name type="scientific">Kribbella amoyensis</name>
    <dbReference type="NCBI Taxonomy" id="996641"/>
    <lineage>
        <taxon>Bacteria</taxon>
        <taxon>Bacillati</taxon>
        <taxon>Actinomycetota</taxon>
        <taxon>Actinomycetes</taxon>
        <taxon>Propionibacteriales</taxon>
        <taxon>Kribbellaceae</taxon>
        <taxon>Kribbella</taxon>
    </lineage>
</organism>
<feature type="transmembrane region" description="Helical" evidence="6">
    <location>
        <begin position="160"/>
        <end position="182"/>
    </location>
</feature>
<protein>
    <submittedName>
        <fullName evidence="8">Putative MFS family arabinose efflux permease</fullName>
    </submittedName>
</protein>
<evidence type="ECO:0000313" key="8">
    <source>
        <dbReference type="EMBL" id="TWD82364.1"/>
    </source>
</evidence>
<proteinExistence type="predicted"/>
<evidence type="ECO:0000259" key="7">
    <source>
        <dbReference type="PROSITE" id="PS50850"/>
    </source>
</evidence>
<evidence type="ECO:0000256" key="2">
    <source>
        <dbReference type="ARBA" id="ARBA00022475"/>
    </source>
</evidence>
<keyword evidence="9" id="KW-1185">Reference proteome</keyword>
<feature type="transmembrane region" description="Helical" evidence="6">
    <location>
        <begin position="40"/>
        <end position="60"/>
    </location>
</feature>